<sequence>MGNTIPVVDKKDFLKSFLKQYELKRRECAWLLNYLMSDDNLMEKVHFIEQAEQTPKALVISAQGMSSIPFSFRKHQHVTTDAEKAFHDIRLNQTEEIFIELHFKGAQSYSLYLAVLEDNPYLPENQKRAEVLENEADRLLSHSMYTFNRSQLLSRIDWALDTRNQPLFNQYSEELRLLDKRQHRT</sequence>
<keyword evidence="4" id="KW-1185">Reference proteome</keyword>
<dbReference type="InterPro" id="IPR014963">
    <property type="entry name" value="UPF0302_N"/>
</dbReference>
<evidence type="ECO:0000313" key="3">
    <source>
        <dbReference type="EMBL" id="MDQ0205932.1"/>
    </source>
</evidence>
<comment type="caution">
    <text evidence="3">The sequence shown here is derived from an EMBL/GenBank/DDBJ whole genome shotgun (WGS) entry which is preliminary data.</text>
</comment>
<dbReference type="HAMAP" id="MF_00760">
    <property type="entry name" value="UPF0302"/>
    <property type="match status" value="1"/>
</dbReference>
<dbReference type="PIRSF" id="PIRSF007165">
    <property type="entry name" value="UCP007165"/>
    <property type="match status" value="1"/>
</dbReference>
<dbReference type="Gene3D" id="3.40.1530.30">
    <property type="entry name" value="Uncharacterised family UPF0302, N-terminal domain"/>
    <property type="match status" value="1"/>
</dbReference>
<dbReference type="NCBIfam" id="NF002965">
    <property type="entry name" value="PRK03636.1"/>
    <property type="match status" value="1"/>
</dbReference>
<dbReference type="Gene3D" id="4.10.810.10">
    <property type="entry name" value="Virus Scaffolding Protein, Chain A"/>
    <property type="match status" value="1"/>
</dbReference>
<evidence type="ECO:0000259" key="2">
    <source>
        <dbReference type="SMART" id="SM00914"/>
    </source>
</evidence>
<gene>
    <name evidence="3" type="ORF">J2S05_000706</name>
</gene>
<dbReference type="InterPro" id="IPR038091">
    <property type="entry name" value="UPF0302_N_sf"/>
</dbReference>
<organism evidence="3 4">
    <name type="scientific">Alkalicoccobacillus murimartini</name>
    <dbReference type="NCBI Taxonomy" id="171685"/>
    <lineage>
        <taxon>Bacteria</taxon>
        <taxon>Bacillati</taxon>
        <taxon>Bacillota</taxon>
        <taxon>Bacilli</taxon>
        <taxon>Bacillales</taxon>
        <taxon>Bacillaceae</taxon>
        <taxon>Alkalicoccobacillus</taxon>
    </lineage>
</organism>
<comment type="similarity">
    <text evidence="1">Belongs to the UPF0302 family.</text>
</comment>
<reference evidence="3 4" key="1">
    <citation type="submission" date="2023-07" db="EMBL/GenBank/DDBJ databases">
        <title>Genomic Encyclopedia of Type Strains, Phase IV (KMG-IV): sequencing the most valuable type-strain genomes for metagenomic binning, comparative biology and taxonomic classification.</title>
        <authorList>
            <person name="Goeker M."/>
        </authorList>
    </citation>
    <scope>NUCLEOTIDE SEQUENCE [LARGE SCALE GENOMIC DNA]</scope>
    <source>
        <strain evidence="3 4">DSM 19154</strain>
    </source>
</reference>
<accession>A0ABT9YFE0</accession>
<name>A0ABT9YFE0_9BACI</name>
<feature type="domain" description="IDEAL" evidence="2">
    <location>
        <begin position="139"/>
        <end position="175"/>
    </location>
</feature>
<evidence type="ECO:0000256" key="1">
    <source>
        <dbReference type="HAMAP-Rule" id="MF_00760"/>
    </source>
</evidence>
<proteinExistence type="inferred from homology"/>
<dbReference type="Pfam" id="PF08864">
    <property type="entry name" value="UPF0302"/>
    <property type="match status" value="1"/>
</dbReference>
<dbReference type="Proteomes" id="UP001225034">
    <property type="component" value="Unassembled WGS sequence"/>
</dbReference>
<dbReference type="Pfam" id="PF08858">
    <property type="entry name" value="IDEAL"/>
    <property type="match status" value="1"/>
</dbReference>
<dbReference type="SMART" id="SM00914">
    <property type="entry name" value="IDEAL"/>
    <property type="match status" value="1"/>
</dbReference>
<dbReference type="InterPro" id="IPR027393">
    <property type="entry name" value="Virus_scaffolding_prot_C"/>
</dbReference>
<dbReference type="InterPro" id="IPR014957">
    <property type="entry name" value="IDEAL_dom"/>
</dbReference>
<evidence type="ECO:0000313" key="4">
    <source>
        <dbReference type="Proteomes" id="UP001225034"/>
    </source>
</evidence>
<dbReference type="RefSeq" id="WP_306979970.1">
    <property type="nucleotide sequence ID" value="NZ_JAUSUA010000001.1"/>
</dbReference>
<dbReference type="InterPro" id="IPR011188">
    <property type="entry name" value="UPF0302"/>
</dbReference>
<protein>
    <recommendedName>
        <fullName evidence="1">UPF0302 protein J2S05_000706</fullName>
    </recommendedName>
</protein>
<dbReference type="EMBL" id="JAUSUA010000001">
    <property type="protein sequence ID" value="MDQ0205932.1"/>
    <property type="molecule type" value="Genomic_DNA"/>
</dbReference>